<keyword evidence="2" id="KW-1185">Reference proteome</keyword>
<dbReference type="Proteomes" id="UP001240447">
    <property type="component" value="Unassembled WGS sequence"/>
</dbReference>
<dbReference type="RefSeq" id="WP_181642639.1">
    <property type="nucleotide sequence ID" value="NZ_CCXJ01000780.2"/>
</dbReference>
<dbReference type="EMBL" id="JAUSQM010000001">
    <property type="protein sequence ID" value="MDP9824057.1"/>
    <property type="molecule type" value="Genomic_DNA"/>
</dbReference>
<name>A0ABT9NUV4_9ACTN</name>
<sequence length="89" mass="9884">MTGPGVLLTRDASAVYEAIWEEARPIGGHGVTLWFPISNCLSRMRRLSRSQADRRTQVIKLELRQQGLIAQVEHGSALVTVIGTDPQSW</sequence>
<evidence type="ECO:0000313" key="1">
    <source>
        <dbReference type="EMBL" id="MDP9824057.1"/>
    </source>
</evidence>
<accession>A0ABT9NUV4</accession>
<comment type="caution">
    <text evidence="1">The sequence shown here is derived from an EMBL/GenBank/DDBJ whole genome shotgun (WGS) entry which is preliminary data.</text>
</comment>
<organism evidence="1 2">
    <name type="scientific">Nocardioides massiliensis</name>
    <dbReference type="NCBI Taxonomy" id="1325935"/>
    <lineage>
        <taxon>Bacteria</taxon>
        <taxon>Bacillati</taxon>
        <taxon>Actinomycetota</taxon>
        <taxon>Actinomycetes</taxon>
        <taxon>Propionibacteriales</taxon>
        <taxon>Nocardioidaceae</taxon>
        <taxon>Nocardioides</taxon>
    </lineage>
</organism>
<protein>
    <submittedName>
        <fullName evidence="1">Uncharacterized protein</fullName>
    </submittedName>
</protein>
<gene>
    <name evidence="1" type="ORF">J2S59_003866</name>
</gene>
<proteinExistence type="predicted"/>
<reference evidence="1 2" key="1">
    <citation type="submission" date="2023-07" db="EMBL/GenBank/DDBJ databases">
        <title>Sequencing the genomes of 1000 actinobacteria strains.</title>
        <authorList>
            <person name="Klenk H.-P."/>
        </authorList>
    </citation>
    <scope>NUCLEOTIDE SEQUENCE [LARGE SCALE GENOMIC DNA]</scope>
    <source>
        <strain evidence="1 2">GD13</strain>
    </source>
</reference>
<evidence type="ECO:0000313" key="2">
    <source>
        <dbReference type="Proteomes" id="UP001240447"/>
    </source>
</evidence>